<reference evidence="4" key="1">
    <citation type="journal article" date="2019" name="Int. J. Syst. Evol. Microbiol.">
        <title>The Global Catalogue of Microorganisms (GCM) 10K type strain sequencing project: providing services to taxonomists for standard genome sequencing and annotation.</title>
        <authorList>
            <consortium name="The Broad Institute Genomics Platform"/>
            <consortium name="The Broad Institute Genome Sequencing Center for Infectious Disease"/>
            <person name="Wu L."/>
            <person name="Ma J."/>
        </authorList>
    </citation>
    <scope>NUCLEOTIDE SEQUENCE [LARGE SCALE GENOMIC DNA]</scope>
    <source>
        <strain evidence="4">JCM 16545</strain>
    </source>
</reference>
<keyword evidence="4" id="KW-1185">Reference proteome</keyword>
<dbReference type="Proteomes" id="UP001597369">
    <property type="component" value="Unassembled WGS sequence"/>
</dbReference>
<evidence type="ECO:0000313" key="4">
    <source>
        <dbReference type="Proteomes" id="UP001597369"/>
    </source>
</evidence>
<comment type="caution">
    <text evidence="3">The sequence shown here is derived from an EMBL/GenBank/DDBJ whole genome shotgun (WGS) entry which is preliminary data.</text>
</comment>
<dbReference type="PANTHER" id="PTHR45947">
    <property type="entry name" value="SULFOQUINOVOSYL TRANSFERASE SQD2"/>
    <property type="match status" value="1"/>
</dbReference>
<dbReference type="Gene3D" id="3.40.50.2000">
    <property type="entry name" value="Glycogen Phosphorylase B"/>
    <property type="match status" value="2"/>
</dbReference>
<evidence type="ECO:0000259" key="1">
    <source>
        <dbReference type="Pfam" id="PF00534"/>
    </source>
</evidence>
<name>A0ABW4X434_9BACT</name>
<sequence length="407" mass="45919">MNIFVVPSWYPSKDHPINGSFIYEQLVMFCGIYPHVKVGVSLWGQKNESNLLYVKDHLKNIKKLVSANMAEYKTSVLPNLVEYHKPTFTWTRKINKGNIQNIVRACVTNLKRFESDFGNVDVIHAHCGYPGGYIAMEISKQLAIPYIITEHLGLFPSSLVTDKRGCILPLYLKPYLFSEANIAVSPFHATELEKASIPKVQVIANFIDESSFKLAEPQDKNGQEFLFFTLSKIASSKGTDQLLYAIKNVVQQKKHVKFKIGGDGPHSDSFKRLASFLKIEKHVEWLGEIPRDQAVAEFQKCDAFVLPSIYESMGIVYIEALACGKPIIATKCGGPESTVTQFNGLLVDKNNVEELSKAMLYLLDNYGRFNTQQIRNDFLERFSSNAVVPKLYELYSKISSSSLEHTP</sequence>
<dbReference type="InterPro" id="IPR028098">
    <property type="entry name" value="Glyco_trans_4-like_N"/>
</dbReference>
<dbReference type="PANTHER" id="PTHR45947:SF3">
    <property type="entry name" value="SULFOQUINOVOSYL TRANSFERASE SQD2"/>
    <property type="match status" value="1"/>
</dbReference>
<dbReference type="GO" id="GO:0016757">
    <property type="term" value="F:glycosyltransferase activity"/>
    <property type="evidence" value="ECO:0007669"/>
    <property type="project" value="UniProtKB-KW"/>
</dbReference>
<accession>A0ABW4X434</accession>
<dbReference type="EC" id="2.4.-.-" evidence="3"/>
<dbReference type="Pfam" id="PF00534">
    <property type="entry name" value="Glycos_transf_1"/>
    <property type="match status" value="1"/>
</dbReference>
<dbReference type="Pfam" id="PF13439">
    <property type="entry name" value="Glyco_transf_4"/>
    <property type="match status" value="1"/>
</dbReference>
<evidence type="ECO:0000313" key="3">
    <source>
        <dbReference type="EMBL" id="MFD2069298.1"/>
    </source>
</evidence>
<dbReference type="InterPro" id="IPR001296">
    <property type="entry name" value="Glyco_trans_1"/>
</dbReference>
<dbReference type="SUPFAM" id="SSF53756">
    <property type="entry name" value="UDP-Glycosyltransferase/glycogen phosphorylase"/>
    <property type="match status" value="1"/>
</dbReference>
<gene>
    <name evidence="3" type="ORF">ACFSKU_20605</name>
</gene>
<dbReference type="EMBL" id="JBHUHV010000059">
    <property type="protein sequence ID" value="MFD2069298.1"/>
    <property type="molecule type" value="Genomic_DNA"/>
</dbReference>
<protein>
    <submittedName>
        <fullName evidence="3">Glycosyltransferase</fullName>
        <ecNumber evidence="3">2.4.-.-</ecNumber>
    </submittedName>
</protein>
<keyword evidence="3" id="KW-0328">Glycosyltransferase</keyword>
<evidence type="ECO:0000259" key="2">
    <source>
        <dbReference type="Pfam" id="PF13439"/>
    </source>
</evidence>
<feature type="domain" description="Glycosyltransferase subfamily 4-like N-terminal" evidence="2">
    <location>
        <begin position="109"/>
        <end position="209"/>
    </location>
</feature>
<dbReference type="InterPro" id="IPR050194">
    <property type="entry name" value="Glycosyltransferase_grp1"/>
</dbReference>
<proteinExistence type="predicted"/>
<organism evidence="3 4">
    <name type="scientific">Pontibacter silvestris</name>
    <dbReference type="NCBI Taxonomy" id="2305183"/>
    <lineage>
        <taxon>Bacteria</taxon>
        <taxon>Pseudomonadati</taxon>
        <taxon>Bacteroidota</taxon>
        <taxon>Cytophagia</taxon>
        <taxon>Cytophagales</taxon>
        <taxon>Hymenobacteraceae</taxon>
        <taxon>Pontibacter</taxon>
    </lineage>
</organism>
<keyword evidence="3" id="KW-0808">Transferase</keyword>
<dbReference type="RefSeq" id="WP_229961264.1">
    <property type="nucleotide sequence ID" value="NZ_JAJJWI010000011.1"/>
</dbReference>
<feature type="domain" description="Glycosyl transferase family 1" evidence="1">
    <location>
        <begin position="216"/>
        <end position="368"/>
    </location>
</feature>